<proteinExistence type="predicted"/>
<dbReference type="AlphaFoldDB" id="A0AAW0IX99"/>
<name>A0AAW0IX99_QUESU</name>
<reference evidence="1 2" key="1">
    <citation type="journal article" date="2018" name="Sci. Data">
        <title>The draft genome sequence of cork oak.</title>
        <authorList>
            <person name="Ramos A.M."/>
            <person name="Usie A."/>
            <person name="Barbosa P."/>
            <person name="Barros P.M."/>
            <person name="Capote T."/>
            <person name="Chaves I."/>
            <person name="Simoes F."/>
            <person name="Abreu I."/>
            <person name="Carrasquinho I."/>
            <person name="Faro C."/>
            <person name="Guimaraes J.B."/>
            <person name="Mendonca D."/>
            <person name="Nobrega F."/>
            <person name="Rodrigues L."/>
            <person name="Saibo N.J.M."/>
            <person name="Varela M.C."/>
            <person name="Egas C."/>
            <person name="Matos J."/>
            <person name="Miguel C.M."/>
            <person name="Oliveira M.M."/>
            <person name="Ricardo C.P."/>
            <person name="Goncalves S."/>
        </authorList>
    </citation>
    <scope>NUCLEOTIDE SEQUENCE [LARGE SCALE GENOMIC DNA]</scope>
    <source>
        <strain evidence="2">cv. HL8</strain>
    </source>
</reference>
<organism evidence="1 2">
    <name type="scientific">Quercus suber</name>
    <name type="common">Cork oak</name>
    <dbReference type="NCBI Taxonomy" id="58331"/>
    <lineage>
        <taxon>Eukaryota</taxon>
        <taxon>Viridiplantae</taxon>
        <taxon>Streptophyta</taxon>
        <taxon>Embryophyta</taxon>
        <taxon>Tracheophyta</taxon>
        <taxon>Spermatophyta</taxon>
        <taxon>Magnoliopsida</taxon>
        <taxon>eudicotyledons</taxon>
        <taxon>Gunneridae</taxon>
        <taxon>Pentapetalae</taxon>
        <taxon>rosids</taxon>
        <taxon>fabids</taxon>
        <taxon>Fagales</taxon>
        <taxon>Fagaceae</taxon>
        <taxon>Quercus</taxon>
    </lineage>
</organism>
<evidence type="ECO:0000313" key="2">
    <source>
        <dbReference type="Proteomes" id="UP000237347"/>
    </source>
</evidence>
<comment type="caution">
    <text evidence="1">The sequence shown here is derived from an EMBL/GenBank/DDBJ whole genome shotgun (WGS) entry which is preliminary data.</text>
</comment>
<evidence type="ECO:0000313" key="1">
    <source>
        <dbReference type="EMBL" id="KAK7819123.1"/>
    </source>
</evidence>
<dbReference type="EMBL" id="PKMF04000797">
    <property type="protein sequence ID" value="KAK7819123.1"/>
    <property type="molecule type" value="Genomic_DNA"/>
</dbReference>
<keyword evidence="2" id="KW-1185">Reference proteome</keyword>
<gene>
    <name evidence="1" type="ORF">CFP56_040673</name>
</gene>
<accession>A0AAW0IX99</accession>
<protein>
    <submittedName>
        <fullName evidence="1">Uncharacterized protein</fullName>
    </submittedName>
</protein>
<dbReference type="Proteomes" id="UP000237347">
    <property type="component" value="Unassembled WGS sequence"/>
</dbReference>
<sequence length="78" mass="8956">MSSILRSLVIPSTKQDEFGGKHNLEITELHTKQLEGIKLFSILSFQPRLFNVLQQSHSHLAIFSEEEIHEDSLISRLL</sequence>